<comment type="caution">
    <text evidence="3">The sequence shown here is derived from an EMBL/GenBank/DDBJ whole genome shotgun (WGS) entry which is preliminary data.</text>
</comment>
<reference evidence="3 4" key="1">
    <citation type="submission" date="2024-09" db="EMBL/GenBank/DDBJ databases">
        <authorList>
            <person name="Sun Q."/>
            <person name="Mori K."/>
        </authorList>
    </citation>
    <scope>NUCLEOTIDE SEQUENCE [LARGE SCALE GENOMIC DNA]</scope>
    <source>
        <strain evidence="3 4">NCAIM B.02610</strain>
    </source>
</reference>
<dbReference type="EMBL" id="JBHLUX010000003">
    <property type="protein sequence ID" value="MFC0469253.1"/>
    <property type="molecule type" value="Genomic_DNA"/>
</dbReference>
<dbReference type="Pfam" id="PF11127">
    <property type="entry name" value="YgaP-like_TM"/>
    <property type="match status" value="1"/>
</dbReference>
<gene>
    <name evidence="3" type="ORF">ACFFHM_01530</name>
</gene>
<organism evidence="3 4">
    <name type="scientific">Halalkalibacter kiskunsagensis</name>
    <dbReference type="NCBI Taxonomy" id="1548599"/>
    <lineage>
        <taxon>Bacteria</taxon>
        <taxon>Bacillati</taxon>
        <taxon>Bacillota</taxon>
        <taxon>Bacilli</taxon>
        <taxon>Bacillales</taxon>
        <taxon>Bacillaceae</taxon>
        <taxon>Halalkalibacter</taxon>
    </lineage>
</organism>
<evidence type="ECO:0000313" key="3">
    <source>
        <dbReference type="EMBL" id="MFC0469253.1"/>
    </source>
</evidence>
<evidence type="ECO:0000256" key="1">
    <source>
        <dbReference type="SAM" id="MobiDB-lite"/>
    </source>
</evidence>
<proteinExistence type="predicted"/>
<dbReference type="InterPro" id="IPR021309">
    <property type="entry name" value="YgaP-like_TM"/>
</dbReference>
<sequence>MKPNIGRIDALCRISMGFTVLAWSTAKLVRKPSNNIPLFAAMMGGLKVAEGITRFCPLVYMAEHKMVAMQEHASHEQRCPHDEHQQSHVVN</sequence>
<name>A0ABV6K7G0_9BACI</name>
<accession>A0ABV6K7G0</accession>
<feature type="domain" description="Inner membrane protein YgaP-like transmembrane" evidence="2">
    <location>
        <begin position="1"/>
        <end position="65"/>
    </location>
</feature>
<evidence type="ECO:0000313" key="4">
    <source>
        <dbReference type="Proteomes" id="UP001589838"/>
    </source>
</evidence>
<dbReference type="Proteomes" id="UP001589838">
    <property type="component" value="Unassembled WGS sequence"/>
</dbReference>
<evidence type="ECO:0000259" key="2">
    <source>
        <dbReference type="Pfam" id="PF11127"/>
    </source>
</evidence>
<protein>
    <submittedName>
        <fullName evidence="3">DUF2892 domain-containing protein</fullName>
    </submittedName>
</protein>
<feature type="region of interest" description="Disordered" evidence="1">
    <location>
        <begin position="71"/>
        <end position="91"/>
    </location>
</feature>
<keyword evidence="4" id="KW-1185">Reference proteome</keyword>
<dbReference type="RefSeq" id="WP_335962709.1">
    <property type="nucleotide sequence ID" value="NZ_JAXBLX010000033.1"/>
</dbReference>